<dbReference type="SMART" id="SM00066">
    <property type="entry name" value="GAL4"/>
    <property type="match status" value="1"/>
</dbReference>
<evidence type="ECO:0000256" key="3">
    <source>
        <dbReference type="SAM" id="MobiDB-lite"/>
    </source>
</evidence>
<dbReference type="GO" id="GO:0000981">
    <property type="term" value="F:DNA-binding transcription factor activity, RNA polymerase II-specific"/>
    <property type="evidence" value="ECO:0007669"/>
    <property type="project" value="InterPro"/>
</dbReference>
<dbReference type="PROSITE" id="PS00463">
    <property type="entry name" value="ZN2_CY6_FUNGAL_1"/>
    <property type="match status" value="1"/>
</dbReference>
<dbReference type="EMBL" id="CAJMWX010000862">
    <property type="protein sequence ID" value="CAE6436383.1"/>
    <property type="molecule type" value="Genomic_DNA"/>
</dbReference>
<dbReference type="InterPro" id="IPR036864">
    <property type="entry name" value="Zn2-C6_fun-type_DNA-bd_sf"/>
</dbReference>
<comment type="subcellular location">
    <subcellularLocation>
        <location evidence="1">Nucleus</location>
    </subcellularLocation>
</comment>
<dbReference type="GO" id="GO:0005634">
    <property type="term" value="C:nucleus"/>
    <property type="evidence" value="ECO:0007669"/>
    <property type="project" value="UniProtKB-SubCell"/>
</dbReference>
<gene>
    <name evidence="5" type="ORF">RDB_LOCUS43055</name>
</gene>
<dbReference type="Pfam" id="PF00172">
    <property type="entry name" value="Zn_clus"/>
    <property type="match status" value="1"/>
</dbReference>
<dbReference type="InterPro" id="IPR021858">
    <property type="entry name" value="Fun_TF"/>
</dbReference>
<reference evidence="5" key="1">
    <citation type="submission" date="2021-01" db="EMBL/GenBank/DDBJ databases">
        <authorList>
            <person name="Kaushik A."/>
        </authorList>
    </citation>
    <scope>NUCLEOTIDE SEQUENCE</scope>
    <source>
        <strain evidence="5">AG4-R118</strain>
    </source>
</reference>
<feature type="domain" description="Zn(2)-C6 fungal-type" evidence="4">
    <location>
        <begin position="13"/>
        <end position="41"/>
    </location>
</feature>
<organism evidence="5 6">
    <name type="scientific">Rhizoctonia solani</name>
    <dbReference type="NCBI Taxonomy" id="456999"/>
    <lineage>
        <taxon>Eukaryota</taxon>
        <taxon>Fungi</taxon>
        <taxon>Dikarya</taxon>
        <taxon>Basidiomycota</taxon>
        <taxon>Agaricomycotina</taxon>
        <taxon>Agaricomycetes</taxon>
        <taxon>Cantharellales</taxon>
        <taxon>Ceratobasidiaceae</taxon>
        <taxon>Rhizoctonia</taxon>
    </lineage>
</organism>
<dbReference type="GO" id="GO:0008270">
    <property type="term" value="F:zinc ion binding"/>
    <property type="evidence" value="ECO:0007669"/>
    <property type="project" value="InterPro"/>
</dbReference>
<dbReference type="PANTHER" id="PTHR37534">
    <property type="entry name" value="TRANSCRIPTIONAL ACTIVATOR PROTEIN UGA3"/>
    <property type="match status" value="1"/>
</dbReference>
<dbReference type="Pfam" id="PF11951">
    <property type="entry name" value="Fungal_trans_2"/>
    <property type="match status" value="1"/>
</dbReference>
<evidence type="ECO:0000313" key="6">
    <source>
        <dbReference type="Proteomes" id="UP000663888"/>
    </source>
</evidence>
<proteinExistence type="predicted"/>
<accession>A0A8H2Y0C5</accession>
<dbReference type="Proteomes" id="UP000663888">
    <property type="component" value="Unassembled WGS sequence"/>
</dbReference>
<feature type="region of interest" description="Disordered" evidence="3">
    <location>
        <begin position="53"/>
        <end position="130"/>
    </location>
</feature>
<dbReference type="SUPFAM" id="SSF57701">
    <property type="entry name" value="Zn2/Cys6 DNA-binding domain"/>
    <property type="match status" value="1"/>
</dbReference>
<protein>
    <recommendedName>
        <fullName evidence="4">Zn(2)-C6 fungal-type domain-containing protein</fullName>
    </recommendedName>
</protein>
<feature type="compositionally biased region" description="Basic and acidic residues" evidence="3">
    <location>
        <begin position="91"/>
        <end position="106"/>
    </location>
</feature>
<dbReference type="InterPro" id="IPR001138">
    <property type="entry name" value="Zn2Cys6_DnaBD"/>
</dbReference>
<comment type="caution">
    <text evidence="5">The sequence shown here is derived from an EMBL/GenBank/DDBJ whole genome shotgun (WGS) entry which is preliminary data.</text>
</comment>
<name>A0A8H2Y0C5_9AGAM</name>
<evidence type="ECO:0000256" key="2">
    <source>
        <dbReference type="ARBA" id="ARBA00023242"/>
    </source>
</evidence>
<keyword evidence="2" id="KW-0539">Nucleus</keyword>
<dbReference type="PROSITE" id="PS50048">
    <property type="entry name" value="ZN2_CY6_FUNGAL_2"/>
    <property type="match status" value="1"/>
</dbReference>
<evidence type="ECO:0000313" key="5">
    <source>
        <dbReference type="EMBL" id="CAE6436383.1"/>
    </source>
</evidence>
<evidence type="ECO:0000259" key="4">
    <source>
        <dbReference type="PROSITE" id="PS50048"/>
    </source>
</evidence>
<dbReference type="Gene3D" id="4.10.240.10">
    <property type="entry name" value="Zn(2)-C6 fungal-type DNA-binding domain"/>
    <property type="match status" value="1"/>
</dbReference>
<dbReference type="CDD" id="cd00067">
    <property type="entry name" value="GAL4"/>
    <property type="match status" value="1"/>
</dbReference>
<evidence type="ECO:0000256" key="1">
    <source>
        <dbReference type="ARBA" id="ARBA00004123"/>
    </source>
</evidence>
<feature type="compositionally biased region" description="Low complexity" evidence="3">
    <location>
        <begin position="65"/>
        <end position="74"/>
    </location>
</feature>
<dbReference type="AlphaFoldDB" id="A0A8H2Y0C5"/>
<sequence length="583" mass="66277">MIPKHRPGPLGKSCLTCKTRHKKCDQRQPVCKRCEEDQFECLGYDHNRATKTNAARLPTTLTEDSSPSTHSTSSGPECLDVNETDSSISGEHFRAGRSEARFDPRQDTPATSSSSESSTGPDLNDGNGDVCHVNPRARRVEDCLYLFATRSTFKVTDSPMSILRKIIHFQEQIPPCPSDPLKHFLNSRWFYNYTLAHSERVSDHWYFKPIHYKRSRSRENIALRLRTSNLNRWIALVGMGVLESLLAGDTSQLSLHGCWLGQIEGLVERELIHGLAPSEIQQRYSDLIYICLLKTIILRSTNLYQVLQGIAPTFLQVIFSNPELWTSGTNFASVSLSRVLASEAYQLALFVLMDCTCAMAFGLPHQVEYDTTIYPRLDLSPSIQWTYGSPIEFQAVLADINNCRDRFPTARDWRDIEQRLLTWQSRPGEHMFTESWMTIAWYAVQESWRLALLVYLYMAVCGISSDDPRIQSRIKQILQVVGTIRKQESSNAHVSFFVQYLMVGICARSEEHREVARDKLLAATGSKTWLMRASDFVPVLDHLWHGVAANGRPVKWSDYMHSRQVVLPVLNDGVTNPSIDTQL</sequence>
<dbReference type="PANTHER" id="PTHR37534:SF46">
    <property type="entry name" value="ZN(II)2CYS6 TRANSCRIPTION FACTOR (EUROFUNG)"/>
    <property type="match status" value="1"/>
</dbReference>